<reference evidence="1" key="1">
    <citation type="submission" date="2020-04" db="EMBL/GenBank/DDBJ databases">
        <title>Hybrid Assembly of Korean Phytophthora infestans isolates.</title>
        <authorList>
            <person name="Prokchorchik M."/>
            <person name="Lee Y."/>
            <person name="Seo J."/>
            <person name="Cho J.-H."/>
            <person name="Park Y.-E."/>
            <person name="Jang D.-C."/>
            <person name="Im J.-S."/>
            <person name="Choi J.-G."/>
            <person name="Park H.-J."/>
            <person name="Lee G.-B."/>
            <person name="Lee Y.-G."/>
            <person name="Hong S.-Y."/>
            <person name="Cho K."/>
            <person name="Sohn K.H."/>
        </authorList>
    </citation>
    <scope>NUCLEOTIDE SEQUENCE</scope>
    <source>
        <strain evidence="1">KR_1_A1</strain>
    </source>
</reference>
<gene>
    <name evidence="1" type="ORF">GN244_ATG12239</name>
</gene>
<proteinExistence type="predicted"/>
<dbReference type="Proteomes" id="UP000602510">
    <property type="component" value="Unassembled WGS sequence"/>
</dbReference>
<accession>A0A833WI00</accession>
<dbReference type="EMBL" id="WSZM01000301">
    <property type="protein sequence ID" value="KAF4035750.1"/>
    <property type="molecule type" value="Genomic_DNA"/>
</dbReference>
<comment type="caution">
    <text evidence="1">The sequence shown here is derived from an EMBL/GenBank/DDBJ whole genome shotgun (WGS) entry which is preliminary data.</text>
</comment>
<keyword evidence="2" id="KW-1185">Reference proteome</keyword>
<dbReference type="AlphaFoldDB" id="A0A833WI00"/>
<evidence type="ECO:0000313" key="2">
    <source>
        <dbReference type="Proteomes" id="UP000602510"/>
    </source>
</evidence>
<name>A0A833WI00_PHYIN</name>
<sequence>MFSWLKAQRMLSMVLQSGKQIIIDGETFVLQLAIGQVAVVGHDRELHFHVGQVRHDIVLYSAAEGYELGRRALVVHGHFLDGHFGHEVCLVGLHDLSGLALEHDLAQHGRHASGSCEYLDTLKPEICTVPDSKDLGRLNEPLTSMSEPYHTRAEHYVGRDALV</sequence>
<protein>
    <submittedName>
        <fullName evidence="1">Uncharacterized protein</fullName>
    </submittedName>
</protein>
<organism evidence="1 2">
    <name type="scientific">Phytophthora infestans</name>
    <name type="common">Potato late blight agent</name>
    <name type="synonym">Botrytis infestans</name>
    <dbReference type="NCBI Taxonomy" id="4787"/>
    <lineage>
        <taxon>Eukaryota</taxon>
        <taxon>Sar</taxon>
        <taxon>Stramenopiles</taxon>
        <taxon>Oomycota</taxon>
        <taxon>Peronosporomycetes</taxon>
        <taxon>Peronosporales</taxon>
        <taxon>Peronosporaceae</taxon>
        <taxon>Phytophthora</taxon>
    </lineage>
</organism>
<evidence type="ECO:0000313" key="1">
    <source>
        <dbReference type="EMBL" id="KAF4035750.1"/>
    </source>
</evidence>